<dbReference type="InterPro" id="IPR025641">
    <property type="entry name" value="DUF4340"/>
</dbReference>
<sequence length="456" mass="51724">MSRSHRWILLFIFMAVSGIAMTGGIVAYNNIFSAETAVFNSGGDRLNSNKSSNNERGGAARIFTFTKADISRIVLYSGGKMSLDITPNTLDLSTWDLNGDRLLQVDQKKLNRYIEELLNISFSAKQSANNYTLKELGLDYPRYELRFTLHNGDVHSLSVGGRLPGTTASYGIIDYNIRSLGVLRDQLTLLQQNNRNFFVDNIFNIEQAGVTDFYYFNSQRPLKLYFVKNGANWELNRPYVRPAHPAEFQALLTNLLHLNALAYIDAGDMKYLNLNSTEPQYTFVIGQGSKKNKLEIYTDKLGNYYGRIDDKEFMCVLPESLNVLINKPVNFFLTSLFDLPDFDEVGTIQVDYGGKSVVFHKKDNSWRRGESPPDENMQSALKVWYNNLAQTTIISTADRPQDIISSYSCYIQTDRGKSKILEWHKINSEAALLWIDGKDTGVVTKLPPWPAKLQLD</sequence>
<protein>
    <recommendedName>
        <fullName evidence="2">DUF4340 domain-containing protein</fullName>
    </recommendedName>
</protein>
<evidence type="ECO:0000313" key="4">
    <source>
        <dbReference type="Proteomes" id="UP000236394"/>
    </source>
</evidence>
<gene>
    <name evidence="3" type="ORF">B7R76_01785</name>
</gene>
<dbReference type="EMBL" id="NBZD01000001">
    <property type="protein sequence ID" value="PNH19641.1"/>
    <property type="molecule type" value="Genomic_DNA"/>
</dbReference>
<reference evidence="4" key="1">
    <citation type="submission" date="2017-04" db="EMBL/GenBank/DDBJ databases">
        <authorList>
            <person name="Bumgarner R.E."/>
            <person name="Fredricks D.N."/>
            <person name="Srinivasan S."/>
        </authorList>
    </citation>
    <scope>NUCLEOTIDE SEQUENCE [LARGE SCALE GENOMIC DNA]</scope>
    <source>
        <strain evidence="4">KA00405</strain>
    </source>
</reference>
<keyword evidence="1" id="KW-0812">Transmembrane</keyword>
<dbReference type="Pfam" id="PF14238">
    <property type="entry name" value="DUF4340"/>
    <property type="match status" value="1"/>
</dbReference>
<organism evidence="3 4">
    <name type="scientific">Mageeibacillus indolicus</name>
    <dbReference type="NCBI Taxonomy" id="884684"/>
    <lineage>
        <taxon>Bacteria</taxon>
        <taxon>Bacillati</taxon>
        <taxon>Bacillota</taxon>
        <taxon>Clostridia</taxon>
        <taxon>Eubacteriales</taxon>
        <taxon>Oscillospiraceae</taxon>
        <taxon>Mageeibacillus</taxon>
    </lineage>
</organism>
<evidence type="ECO:0000313" key="3">
    <source>
        <dbReference type="EMBL" id="PNH19641.1"/>
    </source>
</evidence>
<dbReference type="Proteomes" id="UP000236394">
    <property type="component" value="Unassembled WGS sequence"/>
</dbReference>
<keyword evidence="1" id="KW-1133">Transmembrane helix</keyword>
<dbReference type="AlphaFoldDB" id="A0A2J8B4D7"/>
<proteinExistence type="predicted"/>
<comment type="caution">
    <text evidence="3">The sequence shown here is derived from an EMBL/GenBank/DDBJ whole genome shotgun (WGS) entry which is preliminary data.</text>
</comment>
<feature type="transmembrane region" description="Helical" evidence="1">
    <location>
        <begin position="7"/>
        <end position="28"/>
    </location>
</feature>
<dbReference type="RefSeq" id="WP_102892260.1">
    <property type="nucleotide sequence ID" value="NZ_NBZD01000001.1"/>
</dbReference>
<accession>A0A2J8B4D7</accession>
<name>A0A2J8B4D7_9FIRM</name>
<evidence type="ECO:0000259" key="2">
    <source>
        <dbReference type="Pfam" id="PF14238"/>
    </source>
</evidence>
<keyword evidence="1" id="KW-0472">Membrane</keyword>
<feature type="domain" description="DUF4340" evidence="2">
    <location>
        <begin position="95"/>
        <end position="275"/>
    </location>
</feature>
<evidence type="ECO:0000256" key="1">
    <source>
        <dbReference type="SAM" id="Phobius"/>
    </source>
</evidence>